<sequence>MTRKNLCNNASFASPEVQQLLRQIVYKKYLNDCAESNKSNQIVRTLPRCCISCRINRGWGCPRQQNPRQQKVGAVADKVRMHSGNKGLFFLLFAVVGTPLVIIYLLFG</sequence>
<organism evidence="2 3">
    <name type="scientific">Caerostris extrusa</name>
    <name type="common">Bark spider</name>
    <name type="synonym">Caerostris bankana</name>
    <dbReference type="NCBI Taxonomy" id="172846"/>
    <lineage>
        <taxon>Eukaryota</taxon>
        <taxon>Metazoa</taxon>
        <taxon>Ecdysozoa</taxon>
        <taxon>Arthropoda</taxon>
        <taxon>Chelicerata</taxon>
        <taxon>Arachnida</taxon>
        <taxon>Araneae</taxon>
        <taxon>Araneomorphae</taxon>
        <taxon>Entelegynae</taxon>
        <taxon>Araneoidea</taxon>
        <taxon>Araneidae</taxon>
        <taxon>Caerostris</taxon>
    </lineage>
</organism>
<keyword evidence="1" id="KW-0472">Membrane</keyword>
<name>A0AAV4N6M8_CAEEX</name>
<evidence type="ECO:0000313" key="3">
    <source>
        <dbReference type="Proteomes" id="UP001054945"/>
    </source>
</evidence>
<comment type="caution">
    <text evidence="2">The sequence shown here is derived from an EMBL/GenBank/DDBJ whole genome shotgun (WGS) entry which is preliminary data.</text>
</comment>
<keyword evidence="3" id="KW-1185">Reference proteome</keyword>
<accession>A0AAV4N6M8</accession>
<keyword evidence="1" id="KW-0812">Transmembrane</keyword>
<feature type="transmembrane region" description="Helical" evidence="1">
    <location>
        <begin position="88"/>
        <end position="107"/>
    </location>
</feature>
<reference evidence="2 3" key="1">
    <citation type="submission" date="2021-06" db="EMBL/GenBank/DDBJ databases">
        <title>Caerostris extrusa draft genome.</title>
        <authorList>
            <person name="Kono N."/>
            <person name="Arakawa K."/>
        </authorList>
    </citation>
    <scope>NUCLEOTIDE SEQUENCE [LARGE SCALE GENOMIC DNA]</scope>
</reference>
<evidence type="ECO:0000256" key="1">
    <source>
        <dbReference type="SAM" id="Phobius"/>
    </source>
</evidence>
<gene>
    <name evidence="2" type="ORF">CEXT_131231</name>
</gene>
<evidence type="ECO:0000313" key="2">
    <source>
        <dbReference type="EMBL" id="GIX79152.1"/>
    </source>
</evidence>
<dbReference type="Proteomes" id="UP001054945">
    <property type="component" value="Unassembled WGS sequence"/>
</dbReference>
<proteinExistence type="predicted"/>
<protein>
    <submittedName>
        <fullName evidence="2">Uncharacterized protein</fullName>
    </submittedName>
</protein>
<keyword evidence="1" id="KW-1133">Transmembrane helix</keyword>
<dbReference type="EMBL" id="BPLR01002903">
    <property type="protein sequence ID" value="GIX79152.1"/>
    <property type="molecule type" value="Genomic_DNA"/>
</dbReference>
<dbReference type="AlphaFoldDB" id="A0AAV4N6M8"/>